<evidence type="ECO:0000313" key="7">
    <source>
        <dbReference type="Proteomes" id="UP000789342"/>
    </source>
</evidence>
<dbReference type="SUPFAM" id="SSF58038">
    <property type="entry name" value="SNARE fusion complex"/>
    <property type="match status" value="1"/>
</dbReference>
<dbReference type="SUPFAM" id="SSF47661">
    <property type="entry name" value="t-snare proteins"/>
    <property type="match status" value="1"/>
</dbReference>
<dbReference type="PROSITE" id="PS50192">
    <property type="entry name" value="T_SNARE"/>
    <property type="match status" value="1"/>
</dbReference>
<dbReference type="EMBL" id="CAJVPV010000443">
    <property type="protein sequence ID" value="CAG8457522.1"/>
    <property type="molecule type" value="Genomic_DNA"/>
</dbReference>
<proteinExistence type="predicted"/>
<dbReference type="InterPro" id="IPR015260">
    <property type="entry name" value="Syntaxin-6/10/61_N"/>
</dbReference>
<keyword evidence="2" id="KW-0653">Protein transport</keyword>
<dbReference type="InterPro" id="IPR010989">
    <property type="entry name" value="SNARE"/>
</dbReference>
<evidence type="ECO:0000256" key="4">
    <source>
        <dbReference type="SAM" id="Coils"/>
    </source>
</evidence>
<gene>
    <name evidence="6" type="ORF">AMORRO_LOCUS1231</name>
</gene>
<keyword evidence="7" id="KW-1185">Reference proteome</keyword>
<evidence type="ECO:0000259" key="5">
    <source>
        <dbReference type="PROSITE" id="PS50192"/>
    </source>
</evidence>
<dbReference type="Pfam" id="PF09177">
    <property type="entry name" value="STX6_10_61_N"/>
    <property type="match status" value="1"/>
</dbReference>
<dbReference type="InterPro" id="IPR000727">
    <property type="entry name" value="T_SNARE_dom"/>
</dbReference>
<dbReference type="GO" id="GO:0015031">
    <property type="term" value="P:protein transport"/>
    <property type="evidence" value="ECO:0007669"/>
    <property type="project" value="UniProtKB-KW"/>
</dbReference>
<dbReference type="OrthoDB" id="546861at2759"/>
<organism evidence="6 7">
    <name type="scientific">Acaulospora morrowiae</name>
    <dbReference type="NCBI Taxonomy" id="94023"/>
    <lineage>
        <taxon>Eukaryota</taxon>
        <taxon>Fungi</taxon>
        <taxon>Fungi incertae sedis</taxon>
        <taxon>Mucoromycota</taxon>
        <taxon>Glomeromycotina</taxon>
        <taxon>Glomeromycetes</taxon>
        <taxon>Diversisporales</taxon>
        <taxon>Acaulosporaceae</taxon>
        <taxon>Acaulospora</taxon>
    </lineage>
</organism>
<keyword evidence="4" id="KW-0175">Coiled coil</keyword>
<dbReference type="Proteomes" id="UP000789342">
    <property type="component" value="Unassembled WGS sequence"/>
</dbReference>
<evidence type="ECO:0000256" key="1">
    <source>
        <dbReference type="ARBA" id="ARBA00004409"/>
    </source>
</evidence>
<keyword evidence="2" id="KW-0813">Transport</keyword>
<keyword evidence="3" id="KW-0333">Golgi apparatus</keyword>
<dbReference type="CDD" id="cd15851">
    <property type="entry name" value="SNARE_Syntaxin6"/>
    <property type="match status" value="1"/>
</dbReference>
<evidence type="ECO:0000256" key="3">
    <source>
        <dbReference type="ARBA" id="ARBA00023034"/>
    </source>
</evidence>
<evidence type="ECO:0000256" key="2">
    <source>
        <dbReference type="ARBA" id="ARBA00022927"/>
    </source>
</evidence>
<sequence>MSYEDPFFVVKEEIEQNVSAATTLFESWNRIYNTVASINNEELQRTEEELRSTLNDVSADLDDTRQQLQDIRLTLADPPKKLKGSEIKNLQELMDGHQSFNTFDQIRSKSRYEEVIEMDNTKFINNETLQQTVLIREQDEQLESLYGTARNIHDIVTTMGTEIESQNILLDEFGERVDRTSGRLENAMKKTNDENLM</sequence>
<evidence type="ECO:0000313" key="6">
    <source>
        <dbReference type="EMBL" id="CAG8457522.1"/>
    </source>
</evidence>
<dbReference type="AlphaFoldDB" id="A0A9N8YY44"/>
<name>A0A9N8YY44_9GLOM</name>
<reference evidence="6" key="1">
    <citation type="submission" date="2021-06" db="EMBL/GenBank/DDBJ databases">
        <authorList>
            <person name="Kallberg Y."/>
            <person name="Tangrot J."/>
            <person name="Rosling A."/>
        </authorList>
    </citation>
    <scope>NUCLEOTIDE SEQUENCE</scope>
    <source>
        <strain evidence="6">CL551</strain>
    </source>
</reference>
<feature type="coiled-coil region" evidence="4">
    <location>
        <begin position="40"/>
        <end position="74"/>
    </location>
</feature>
<protein>
    <submittedName>
        <fullName evidence="6">601_t:CDS:1</fullName>
    </submittedName>
</protein>
<dbReference type="GO" id="GO:0000139">
    <property type="term" value="C:Golgi membrane"/>
    <property type="evidence" value="ECO:0007669"/>
    <property type="project" value="UniProtKB-SubCell"/>
</dbReference>
<dbReference type="SMART" id="SM00397">
    <property type="entry name" value="t_SNARE"/>
    <property type="match status" value="1"/>
</dbReference>
<dbReference type="Gene3D" id="1.20.5.110">
    <property type="match status" value="1"/>
</dbReference>
<feature type="domain" description="T-SNARE coiled-coil homology" evidence="5">
    <location>
        <begin position="132"/>
        <end position="194"/>
    </location>
</feature>
<dbReference type="GO" id="GO:0048193">
    <property type="term" value="P:Golgi vesicle transport"/>
    <property type="evidence" value="ECO:0007669"/>
    <property type="project" value="InterPro"/>
</dbReference>
<accession>A0A9N8YY44</accession>
<dbReference type="Gene3D" id="1.20.58.90">
    <property type="match status" value="1"/>
</dbReference>
<comment type="subcellular location">
    <subcellularLocation>
        <location evidence="1">Golgi apparatus membrane</location>
        <topology evidence="1">Single-pass type IV membrane protein</topology>
    </subcellularLocation>
</comment>
<comment type="caution">
    <text evidence="6">The sequence shown here is derived from an EMBL/GenBank/DDBJ whole genome shotgun (WGS) entry which is preliminary data.</text>
</comment>